<sequence length="1163" mass="128722">MRKLVQFSMMIALSIPLGTLAFAEIPGTSNHSGPKKVFEDGILRKDAQQTIAGRVTAADGVPLPGVSVSVVGKTTATSTDDEGNFRISAEIGSTLRFTMIGYSAKNVEVTGPNLNVMLEAGDQSLDEVVVVGYGSQRRGNVTGAISTISVKENLEARPIADIGRAIQGAAPGLNVVIPSGEVGSDPRIRIRGQIGSFAGGAQPLILLDNVEIPSIQLVNPNDVESITVLKDAASTAIYGSKATFGVILITSKKGTNQDRVSVNYTNNFSWQNPWKELKMGDVNALKYTVDAVERVGGNVAGAFYKVDRESWIRAVEWKEKYGKTIGVDDPTVYGRDWYFDPTRNFKFGVRTYDPYEAMVREWAPTQQHNVTVGGTSGKTSYNLGLGLLDQSGMFKPAKVDKFSRYNASLRVNSEINKYVTARAGVLFSQRDKQYPYVTNSTTADPWLYLYRWSSLYPLGNDENGDPIRSPASEAAAANTASWKHNYLNLSLGTTINIMDNWTVDIDYTFANQEEIRHRPGTKYTMRDSWVAAVARNDASGNPVYVNREGQVVSSSDPHAMRAYDLPHHTYTGPGAAPDHIYQRSENLYKHTVNAFTTYNLDLNDDSHFKFMLGLNRVTDNWANHFTQVTNLTDIVNPQFPYGIGTWTGGGGEFWEAQLGYFGRVNYAYRNKYLVEANVRYDGSSKFPTDLKWRWFPSFSAGWVLSEENFMAWSRNVVDQLKFRGSWGKVGDQQVRNDLYVPTMSTGQSTWISADGTRANFVGTPNAVSASITWQQKVDLNLGVDARFFNNKFGFTFDWFRNDMKNAIVPAEGVPATFGTGAPQGNFGSLRTRGWEFAIDFGHRFDNGLTINARANLADARQTITAYGSTESVNGNYVGRTIGEIWGYRTDRLYQMDDFELDSDGNLQLITLTEAESAKYAGRRAYKLKPGPNGEKPVYQVFLQNSADFFFGPGDVKFVDVNGDGELDNGSTLLSNHGDLEIIGNSTPRHEYGFRLGADFKGFDFSVFFQGIGSRQVWGQGFLAIPGFHASDGAMPAAIVDNYWTPENTGAFYPAAYNNAGSNSTNNMQIQDRYLLDMSYLRLKNLTLGYSLPRAPLQRIGVNSLRVYVALENILTWDRLGGLPIDPEEIAGYSMWNDQNYNLDRTGVGIPTFKSASFGVQLDF</sequence>
<dbReference type="Gene3D" id="2.60.40.1120">
    <property type="entry name" value="Carboxypeptidase-like, regulatory domain"/>
    <property type="match status" value="1"/>
</dbReference>
<evidence type="ECO:0000259" key="11">
    <source>
        <dbReference type="Pfam" id="PF00593"/>
    </source>
</evidence>
<name>A0ABV7JV46_9SPHI</name>
<organism evidence="13 14">
    <name type="scientific">Parapedobacter deserti</name>
    <dbReference type="NCBI Taxonomy" id="1912957"/>
    <lineage>
        <taxon>Bacteria</taxon>
        <taxon>Pseudomonadati</taxon>
        <taxon>Bacteroidota</taxon>
        <taxon>Sphingobacteriia</taxon>
        <taxon>Sphingobacteriales</taxon>
        <taxon>Sphingobacteriaceae</taxon>
        <taxon>Parapedobacter</taxon>
    </lineage>
</organism>
<proteinExistence type="inferred from homology"/>
<dbReference type="PROSITE" id="PS52016">
    <property type="entry name" value="TONB_DEPENDENT_REC_3"/>
    <property type="match status" value="1"/>
</dbReference>
<dbReference type="InterPro" id="IPR012910">
    <property type="entry name" value="Plug_dom"/>
</dbReference>
<keyword evidence="5 9" id="KW-0798">TonB box</keyword>
<keyword evidence="10" id="KW-0732">Signal</keyword>
<dbReference type="EMBL" id="JBHRTA010000062">
    <property type="protein sequence ID" value="MFC3200108.1"/>
    <property type="molecule type" value="Genomic_DNA"/>
</dbReference>
<feature type="chain" id="PRO_5045966260" evidence="10">
    <location>
        <begin position="24"/>
        <end position="1163"/>
    </location>
</feature>
<dbReference type="Gene3D" id="2.170.130.10">
    <property type="entry name" value="TonB-dependent receptor, plug domain"/>
    <property type="match status" value="1"/>
</dbReference>
<evidence type="ECO:0000259" key="12">
    <source>
        <dbReference type="Pfam" id="PF07715"/>
    </source>
</evidence>
<dbReference type="Pfam" id="PF00593">
    <property type="entry name" value="TonB_dep_Rec_b-barrel"/>
    <property type="match status" value="1"/>
</dbReference>
<dbReference type="NCBIfam" id="TIGR04056">
    <property type="entry name" value="OMP_RagA_SusC"/>
    <property type="match status" value="1"/>
</dbReference>
<dbReference type="InterPro" id="IPR036942">
    <property type="entry name" value="Beta-barrel_TonB_sf"/>
</dbReference>
<comment type="caution">
    <text evidence="13">The sequence shown here is derived from an EMBL/GenBank/DDBJ whole genome shotgun (WGS) entry which is preliminary data.</text>
</comment>
<keyword evidence="3 8" id="KW-1134">Transmembrane beta strand</keyword>
<evidence type="ECO:0000256" key="7">
    <source>
        <dbReference type="ARBA" id="ARBA00023237"/>
    </source>
</evidence>
<feature type="signal peptide" evidence="10">
    <location>
        <begin position="1"/>
        <end position="23"/>
    </location>
</feature>
<evidence type="ECO:0000256" key="2">
    <source>
        <dbReference type="ARBA" id="ARBA00022448"/>
    </source>
</evidence>
<dbReference type="NCBIfam" id="TIGR04057">
    <property type="entry name" value="SusC_RagA_signa"/>
    <property type="match status" value="1"/>
</dbReference>
<dbReference type="Proteomes" id="UP001595526">
    <property type="component" value="Unassembled WGS sequence"/>
</dbReference>
<evidence type="ECO:0000256" key="3">
    <source>
        <dbReference type="ARBA" id="ARBA00022452"/>
    </source>
</evidence>
<dbReference type="SUPFAM" id="SSF49464">
    <property type="entry name" value="Carboxypeptidase regulatory domain-like"/>
    <property type="match status" value="1"/>
</dbReference>
<dbReference type="RefSeq" id="WP_379026368.1">
    <property type="nucleotide sequence ID" value="NZ_JBHRTA010000062.1"/>
</dbReference>
<keyword evidence="4 8" id="KW-0812">Transmembrane</keyword>
<dbReference type="Pfam" id="PF07715">
    <property type="entry name" value="Plug"/>
    <property type="match status" value="1"/>
</dbReference>
<gene>
    <name evidence="13" type="ORF">ACFOET_20980</name>
</gene>
<evidence type="ECO:0000256" key="1">
    <source>
        <dbReference type="ARBA" id="ARBA00004571"/>
    </source>
</evidence>
<dbReference type="InterPro" id="IPR008969">
    <property type="entry name" value="CarboxyPept-like_regulatory"/>
</dbReference>
<keyword evidence="7 8" id="KW-0998">Cell outer membrane</keyword>
<evidence type="ECO:0000256" key="5">
    <source>
        <dbReference type="ARBA" id="ARBA00023077"/>
    </source>
</evidence>
<reference evidence="14" key="1">
    <citation type="journal article" date="2019" name="Int. J. Syst. Evol. Microbiol.">
        <title>The Global Catalogue of Microorganisms (GCM) 10K type strain sequencing project: providing services to taxonomists for standard genome sequencing and annotation.</title>
        <authorList>
            <consortium name="The Broad Institute Genomics Platform"/>
            <consortium name="The Broad Institute Genome Sequencing Center for Infectious Disease"/>
            <person name="Wu L."/>
            <person name="Ma J."/>
        </authorList>
    </citation>
    <scope>NUCLEOTIDE SEQUENCE [LARGE SCALE GENOMIC DNA]</scope>
    <source>
        <strain evidence="14">KCTC 52416</strain>
    </source>
</reference>
<evidence type="ECO:0000256" key="9">
    <source>
        <dbReference type="RuleBase" id="RU003357"/>
    </source>
</evidence>
<evidence type="ECO:0000256" key="6">
    <source>
        <dbReference type="ARBA" id="ARBA00023136"/>
    </source>
</evidence>
<feature type="domain" description="TonB-dependent receptor-like beta-barrel" evidence="11">
    <location>
        <begin position="448"/>
        <end position="999"/>
    </location>
</feature>
<comment type="similarity">
    <text evidence="8 9">Belongs to the TonB-dependent receptor family.</text>
</comment>
<dbReference type="InterPro" id="IPR023996">
    <property type="entry name" value="TonB-dep_OMP_SusC/RagA"/>
</dbReference>
<dbReference type="InterPro" id="IPR037066">
    <property type="entry name" value="Plug_dom_sf"/>
</dbReference>
<dbReference type="Gene3D" id="2.40.170.20">
    <property type="entry name" value="TonB-dependent receptor, beta-barrel domain"/>
    <property type="match status" value="1"/>
</dbReference>
<dbReference type="InterPro" id="IPR023997">
    <property type="entry name" value="TonB-dep_OMP_SusC/RagA_CS"/>
</dbReference>
<evidence type="ECO:0000313" key="14">
    <source>
        <dbReference type="Proteomes" id="UP001595526"/>
    </source>
</evidence>
<evidence type="ECO:0000256" key="8">
    <source>
        <dbReference type="PROSITE-ProRule" id="PRU01360"/>
    </source>
</evidence>
<keyword evidence="6 8" id="KW-0472">Membrane</keyword>
<dbReference type="Pfam" id="PF13715">
    <property type="entry name" value="CarbopepD_reg_2"/>
    <property type="match status" value="1"/>
</dbReference>
<evidence type="ECO:0000256" key="10">
    <source>
        <dbReference type="SAM" id="SignalP"/>
    </source>
</evidence>
<feature type="domain" description="TonB-dependent receptor plug" evidence="12">
    <location>
        <begin position="141"/>
        <end position="246"/>
    </location>
</feature>
<accession>A0ABV7JV46</accession>
<evidence type="ECO:0000313" key="13">
    <source>
        <dbReference type="EMBL" id="MFC3200108.1"/>
    </source>
</evidence>
<evidence type="ECO:0000256" key="4">
    <source>
        <dbReference type="ARBA" id="ARBA00022692"/>
    </source>
</evidence>
<protein>
    <submittedName>
        <fullName evidence="13">SusC/RagA family TonB-linked outer membrane protein</fullName>
    </submittedName>
</protein>
<dbReference type="InterPro" id="IPR039426">
    <property type="entry name" value="TonB-dep_rcpt-like"/>
</dbReference>
<dbReference type="SUPFAM" id="SSF56935">
    <property type="entry name" value="Porins"/>
    <property type="match status" value="1"/>
</dbReference>
<keyword evidence="14" id="KW-1185">Reference proteome</keyword>
<dbReference type="InterPro" id="IPR000531">
    <property type="entry name" value="Beta-barrel_TonB"/>
</dbReference>
<comment type="subcellular location">
    <subcellularLocation>
        <location evidence="1 8">Cell outer membrane</location>
        <topology evidence="1 8">Multi-pass membrane protein</topology>
    </subcellularLocation>
</comment>
<keyword evidence="2 8" id="KW-0813">Transport</keyword>